<protein>
    <submittedName>
        <fullName evidence="1">Uncharacterized protein</fullName>
    </submittedName>
</protein>
<sequence length="55" mass="5875">MAYPARALCPCTPPVRHWKAGKARLLSACKSVYRVIVSSPNSSLSSLRSGTAVQT</sequence>
<dbReference type="Proteomes" id="UP000003174">
    <property type="component" value="Unassembled WGS sequence"/>
</dbReference>
<accession>C0EYP4</accession>
<dbReference type="AlphaFoldDB" id="C0EYP4"/>
<reference evidence="1 2" key="1">
    <citation type="submission" date="2009-01" db="EMBL/GenBank/DDBJ databases">
        <authorList>
            <person name="Fulton L."/>
            <person name="Clifton S."/>
            <person name="Fulton B."/>
            <person name="Xu J."/>
            <person name="Minx P."/>
            <person name="Pepin K.H."/>
            <person name="Johnson M."/>
            <person name="Bhonagiri V."/>
            <person name="Nash W.E."/>
            <person name="Mardis E.R."/>
            <person name="Wilson R.K."/>
        </authorList>
    </citation>
    <scope>NUCLEOTIDE SEQUENCE [LARGE SCALE GENOMIC DNA]</scope>
    <source>
        <strain evidence="1 2">DSM 3353</strain>
    </source>
</reference>
<evidence type="ECO:0000313" key="1">
    <source>
        <dbReference type="EMBL" id="EEG35617.1"/>
    </source>
</evidence>
<dbReference type="EMBL" id="ACEP01000111">
    <property type="protein sequence ID" value="EEG35617.1"/>
    <property type="molecule type" value="Genomic_DNA"/>
</dbReference>
<organism evidence="1 2">
    <name type="scientific">Anaerobutyricum hallii DSM 3353</name>
    <dbReference type="NCBI Taxonomy" id="411469"/>
    <lineage>
        <taxon>Bacteria</taxon>
        <taxon>Bacillati</taxon>
        <taxon>Bacillota</taxon>
        <taxon>Clostridia</taxon>
        <taxon>Lachnospirales</taxon>
        <taxon>Lachnospiraceae</taxon>
        <taxon>Anaerobutyricum</taxon>
    </lineage>
</organism>
<gene>
    <name evidence="1" type="ORF">EUBHAL_02548</name>
</gene>
<reference evidence="1 2" key="2">
    <citation type="submission" date="2009-02" db="EMBL/GenBank/DDBJ databases">
        <title>Draft genome sequence of Eubacterium hallii (DSM 3353).</title>
        <authorList>
            <person name="Sudarsanam P."/>
            <person name="Ley R."/>
            <person name="Guruge J."/>
            <person name="Turnbaugh P.J."/>
            <person name="Mahowald M."/>
            <person name="Liep D."/>
            <person name="Gordon J."/>
        </authorList>
    </citation>
    <scope>NUCLEOTIDE SEQUENCE [LARGE SCALE GENOMIC DNA]</scope>
    <source>
        <strain evidence="1 2">DSM 3353</strain>
    </source>
</reference>
<proteinExistence type="predicted"/>
<comment type="caution">
    <text evidence="1">The sequence shown here is derived from an EMBL/GenBank/DDBJ whole genome shotgun (WGS) entry which is preliminary data.</text>
</comment>
<evidence type="ECO:0000313" key="2">
    <source>
        <dbReference type="Proteomes" id="UP000003174"/>
    </source>
</evidence>
<name>C0EYP4_9FIRM</name>